<name>A0A6N7L3C8_9ACTN</name>
<dbReference type="OrthoDB" id="4173178at2"/>
<protein>
    <submittedName>
        <fullName evidence="1">Uncharacterized protein</fullName>
    </submittedName>
</protein>
<comment type="caution">
    <text evidence="1">The sequence shown here is derived from an EMBL/GenBank/DDBJ whole genome shotgun (WGS) entry which is preliminary data.</text>
</comment>
<proteinExistence type="predicted"/>
<dbReference type="EMBL" id="WBOF01000004">
    <property type="protein sequence ID" value="MQS17259.1"/>
    <property type="molecule type" value="Genomic_DNA"/>
</dbReference>
<dbReference type="RefSeq" id="WP_153469819.1">
    <property type="nucleotide sequence ID" value="NZ_WBOF01000004.1"/>
</dbReference>
<sequence>MATELTLSCGEPCIGCGVQVGEEHSAGCLETHCPQTGLPQAICPGRHGHSGGGVWTGLVPGEEAAVGFGWFAALRPGEGWVPVTPRPDAVDYGTDYMPDLNRVFAQARWHPAAQKWVHSRPPVS</sequence>
<accession>A0A6N7L3C8</accession>
<keyword evidence="2" id="KW-1185">Reference proteome</keyword>
<evidence type="ECO:0000313" key="1">
    <source>
        <dbReference type="EMBL" id="MQS17259.1"/>
    </source>
</evidence>
<reference evidence="1 2" key="1">
    <citation type="submission" date="2019-09" db="EMBL/GenBank/DDBJ databases">
        <title>Genome Sequences of Streptomyces kaniharaensis ATCC 21070.</title>
        <authorList>
            <person name="Zhu W."/>
            <person name="De Crecy-Lagard V."/>
            <person name="Richards N.G."/>
        </authorList>
    </citation>
    <scope>NUCLEOTIDE SEQUENCE [LARGE SCALE GENOMIC DNA]</scope>
    <source>
        <strain evidence="1 2">SF-557</strain>
    </source>
</reference>
<organism evidence="1 2">
    <name type="scientific">Streptomyces kaniharaensis</name>
    <dbReference type="NCBI Taxonomy" id="212423"/>
    <lineage>
        <taxon>Bacteria</taxon>
        <taxon>Bacillati</taxon>
        <taxon>Actinomycetota</taxon>
        <taxon>Actinomycetes</taxon>
        <taxon>Kitasatosporales</taxon>
        <taxon>Streptomycetaceae</taxon>
        <taxon>Streptomyces</taxon>
    </lineage>
</organism>
<dbReference type="AlphaFoldDB" id="A0A6N7L3C8"/>
<dbReference type="Proteomes" id="UP000450000">
    <property type="component" value="Unassembled WGS sequence"/>
</dbReference>
<gene>
    <name evidence="1" type="ORF">F7Q99_35045</name>
</gene>
<evidence type="ECO:0000313" key="2">
    <source>
        <dbReference type="Proteomes" id="UP000450000"/>
    </source>
</evidence>